<dbReference type="InterPro" id="IPR050845">
    <property type="entry name" value="Cu-binding_ET"/>
</dbReference>
<evidence type="ECO:0000256" key="2">
    <source>
        <dbReference type="ARBA" id="ARBA00022723"/>
    </source>
</evidence>
<evidence type="ECO:0000256" key="3">
    <source>
        <dbReference type="ARBA" id="ARBA00022982"/>
    </source>
</evidence>
<dbReference type="PANTHER" id="PTHR38439">
    <property type="entry name" value="AURACYANIN-B"/>
    <property type="match status" value="1"/>
</dbReference>
<proteinExistence type="predicted"/>
<accession>A0A382EWF8</accession>
<gene>
    <name evidence="6" type="ORF">METZ01_LOCUS207137</name>
</gene>
<evidence type="ECO:0000259" key="5">
    <source>
        <dbReference type="Pfam" id="PF00127"/>
    </source>
</evidence>
<protein>
    <recommendedName>
        <fullName evidence="5">Blue (type 1) copper domain-containing protein</fullName>
    </recommendedName>
</protein>
<dbReference type="GO" id="GO:0009055">
    <property type="term" value="F:electron transfer activity"/>
    <property type="evidence" value="ECO:0007669"/>
    <property type="project" value="InterPro"/>
</dbReference>
<evidence type="ECO:0000313" key="6">
    <source>
        <dbReference type="EMBL" id="SVB54283.1"/>
    </source>
</evidence>
<keyword evidence="1" id="KW-0813">Transport</keyword>
<keyword evidence="3" id="KW-0249">Electron transport</keyword>
<feature type="domain" description="Blue (type 1) copper" evidence="5">
    <location>
        <begin position="30"/>
        <end position="146"/>
    </location>
</feature>
<dbReference type="Pfam" id="PF00127">
    <property type="entry name" value="Copper-bind"/>
    <property type="match status" value="1"/>
</dbReference>
<dbReference type="EMBL" id="UINC01046364">
    <property type="protein sequence ID" value="SVB54283.1"/>
    <property type="molecule type" value="Genomic_DNA"/>
</dbReference>
<evidence type="ECO:0000256" key="1">
    <source>
        <dbReference type="ARBA" id="ARBA00022448"/>
    </source>
</evidence>
<dbReference type="InterPro" id="IPR028871">
    <property type="entry name" value="BlueCu_1_BS"/>
</dbReference>
<dbReference type="AlphaFoldDB" id="A0A382EWF8"/>
<dbReference type="InterPro" id="IPR000923">
    <property type="entry name" value="BlueCu_1"/>
</dbReference>
<dbReference type="PROSITE" id="PS00196">
    <property type="entry name" value="COPPER_BLUE"/>
    <property type="match status" value="1"/>
</dbReference>
<dbReference type="Gene3D" id="2.60.40.420">
    <property type="entry name" value="Cupredoxins - blue copper proteins"/>
    <property type="match status" value="1"/>
</dbReference>
<dbReference type="CDD" id="cd04233">
    <property type="entry name" value="Auracyanin"/>
    <property type="match status" value="1"/>
</dbReference>
<keyword evidence="2" id="KW-0479">Metal-binding</keyword>
<organism evidence="6">
    <name type="scientific">marine metagenome</name>
    <dbReference type="NCBI Taxonomy" id="408172"/>
    <lineage>
        <taxon>unclassified sequences</taxon>
        <taxon>metagenomes</taxon>
        <taxon>ecological metagenomes</taxon>
    </lineage>
</organism>
<evidence type="ECO:0000256" key="4">
    <source>
        <dbReference type="ARBA" id="ARBA00023008"/>
    </source>
</evidence>
<dbReference type="GO" id="GO:0005507">
    <property type="term" value="F:copper ion binding"/>
    <property type="evidence" value="ECO:0007669"/>
    <property type="project" value="InterPro"/>
</dbReference>
<dbReference type="InterPro" id="IPR008972">
    <property type="entry name" value="Cupredoxin"/>
</dbReference>
<name>A0A382EWF8_9ZZZZ</name>
<dbReference type="PANTHER" id="PTHR38439:SF2">
    <property type="entry name" value="OUTER MEMBRANE PROTEIN H.8"/>
    <property type="match status" value="1"/>
</dbReference>
<sequence length="353" mass="38171">KRATLYLAFFLLGSLLLPGKKKLDHDIVIGTLHGQLRYATEVFAVKPESRVSVTLNNTDEMIHNWLLAKGGNKELARISEGALKLGADGMKKSFIPQDDAIIASIGLVQPGKKGATVFTAPKETGDYPYVCTFPGHFLTMRGVMKVSENPAQAVVEAKRIVAENTTPRNGILEVGDEPRVVRVHIQGVDSGRSIAVGLPGGVNYLFDAEKLMVRFGWTGQFLNVGPDRKGRGGGTCRVLGDKFEVGAQEFPLRIGSPDKNPKVRFRGYSRLGNPAFLYEVDGAKVSQTVTGRPGAKALTYGFRVEKAGGDVYLLLKSDGLSVSSTAGKWSAKKGILQIPKKQAGEFFVSLEHN</sequence>
<reference evidence="6" key="1">
    <citation type="submission" date="2018-05" db="EMBL/GenBank/DDBJ databases">
        <authorList>
            <person name="Lanie J.A."/>
            <person name="Ng W.-L."/>
            <person name="Kazmierczak K.M."/>
            <person name="Andrzejewski T.M."/>
            <person name="Davidsen T.M."/>
            <person name="Wayne K.J."/>
            <person name="Tettelin H."/>
            <person name="Glass J.I."/>
            <person name="Rusch D."/>
            <person name="Podicherti R."/>
            <person name="Tsui H.-C.T."/>
            <person name="Winkler M.E."/>
        </authorList>
    </citation>
    <scope>NUCLEOTIDE SEQUENCE</scope>
</reference>
<dbReference type="SUPFAM" id="SSF49503">
    <property type="entry name" value="Cupredoxins"/>
    <property type="match status" value="1"/>
</dbReference>
<keyword evidence="4" id="KW-0186">Copper</keyword>
<feature type="non-terminal residue" evidence="6">
    <location>
        <position position="1"/>
    </location>
</feature>